<dbReference type="EMBL" id="LFZW01000001">
    <property type="protein sequence ID" value="KMY50810.1"/>
    <property type="molecule type" value="Genomic_DNA"/>
</dbReference>
<accession>A0A0K9GVY8</accession>
<dbReference type="OrthoDB" id="2691912at2"/>
<protein>
    <recommendedName>
        <fullName evidence="3">LysM domain-containing protein</fullName>
    </recommendedName>
</protein>
<evidence type="ECO:0000313" key="1">
    <source>
        <dbReference type="EMBL" id="KMY50810.1"/>
    </source>
</evidence>
<comment type="caution">
    <text evidence="1">The sequence shown here is derived from an EMBL/GenBank/DDBJ whole genome shotgun (WGS) entry which is preliminary data.</text>
</comment>
<reference evidence="2" key="1">
    <citation type="submission" date="2015-07" db="EMBL/GenBank/DDBJ databases">
        <title>Genome sequencing project for genomic taxonomy and phylogenomics of Bacillus-like bacteria.</title>
        <authorList>
            <person name="Liu B."/>
            <person name="Wang J."/>
            <person name="Zhu Y."/>
            <person name="Liu G."/>
            <person name="Chen Q."/>
            <person name="Chen Z."/>
            <person name="Lan J."/>
            <person name="Che J."/>
            <person name="Ge C."/>
            <person name="Shi H."/>
            <person name="Pan Z."/>
            <person name="Liu X."/>
        </authorList>
    </citation>
    <scope>NUCLEOTIDE SEQUENCE [LARGE SCALE GENOMIC DNA]</scope>
    <source>
        <strain evidence="2">FJAT-27997</strain>
    </source>
</reference>
<dbReference type="RefSeq" id="WP_049682163.1">
    <property type="nucleotide sequence ID" value="NZ_LFZW01000001.1"/>
</dbReference>
<dbReference type="STRING" id="1679170.AC625_15860"/>
<proteinExistence type="predicted"/>
<name>A0A0K9GVY8_9BACI</name>
<evidence type="ECO:0000313" key="2">
    <source>
        <dbReference type="Proteomes" id="UP000037146"/>
    </source>
</evidence>
<sequence>MKKMLLFLSICFTVFIIYYDMTKGTLPTKSTVRTIEASSTPVSEIIPIPYKEIKIRAGDSLLSLIKKQEGTLPLSIESIISDFENLNGIKPEAMQIGNTYKIPFYNE</sequence>
<keyword evidence="2" id="KW-1185">Reference proteome</keyword>
<dbReference type="AlphaFoldDB" id="A0A0K9GVY8"/>
<gene>
    <name evidence="1" type="ORF">AC625_15860</name>
</gene>
<dbReference type="PATRIC" id="fig|1679170.3.peg.3611"/>
<organism evidence="1 2">
    <name type="scientific">Peribacillus loiseleuriae</name>
    <dbReference type="NCBI Taxonomy" id="1679170"/>
    <lineage>
        <taxon>Bacteria</taxon>
        <taxon>Bacillati</taxon>
        <taxon>Bacillota</taxon>
        <taxon>Bacilli</taxon>
        <taxon>Bacillales</taxon>
        <taxon>Bacillaceae</taxon>
        <taxon>Peribacillus</taxon>
    </lineage>
</organism>
<evidence type="ECO:0008006" key="3">
    <source>
        <dbReference type="Google" id="ProtNLM"/>
    </source>
</evidence>
<dbReference type="Proteomes" id="UP000037146">
    <property type="component" value="Unassembled WGS sequence"/>
</dbReference>